<dbReference type="PANTHER" id="PTHR43643">
    <property type="entry name" value="HISTIDINOL-PHOSPHATE AMINOTRANSFERASE 2"/>
    <property type="match status" value="1"/>
</dbReference>
<dbReference type="GO" id="GO:0000105">
    <property type="term" value="P:L-histidine biosynthetic process"/>
    <property type="evidence" value="ECO:0007669"/>
    <property type="project" value="UniProtKB-UniRule"/>
</dbReference>
<dbReference type="RefSeq" id="WP_217975101.1">
    <property type="nucleotide sequence ID" value="NZ_JAHTBI010000029.1"/>
</dbReference>
<keyword evidence="8" id="KW-0368">Histidine biosynthesis</keyword>
<comment type="similarity">
    <text evidence="3 8">Belongs to the class-II pyridoxal-phosphate-dependent aminotransferase family. Histidinol-phosphate aminotransferase subfamily.</text>
</comment>
<comment type="cofactor">
    <cofactor evidence="1 8">
        <name>pyridoxal 5'-phosphate</name>
        <dbReference type="ChEBI" id="CHEBI:597326"/>
    </cofactor>
</comment>
<dbReference type="PROSITE" id="PS00599">
    <property type="entry name" value="AA_TRANSFER_CLASS_2"/>
    <property type="match status" value="1"/>
</dbReference>
<dbReference type="NCBIfam" id="TIGR01141">
    <property type="entry name" value="hisC"/>
    <property type="match status" value="1"/>
</dbReference>
<evidence type="ECO:0000256" key="7">
    <source>
        <dbReference type="ARBA" id="ARBA00047481"/>
    </source>
</evidence>
<dbReference type="InterPro" id="IPR050106">
    <property type="entry name" value="HistidinolP_aminotransfase"/>
</dbReference>
<evidence type="ECO:0000256" key="6">
    <source>
        <dbReference type="ARBA" id="ARBA00022898"/>
    </source>
</evidence>
<evidence type="ECO:0000256" key="3">
    <source>
        <dbReference type="ARBA" id="ARBA00007970"/>
    </source>
</evidence>
<dbReference type="Proteomes" id="UP001106592">
    <property type="component" value="Unassembled WGS sequence"/>
</dbReference>
<accession>A0A9Q2XHL0</accession>
<dbReference type="AlphaFoldDB" id="A0A9Q2XHL0"/>
<evidence type="ECO:0000256" key="1">
    <source>
        <dbReference type="ARBA" id="ARBA00001933"/>
    </source>
</evidence>
<comment type="caution">
    <text evidence="10">The sequence shown here is derived from an EMBL/GenBank/DDBJ whole genome shotgun (WGS) entry which is preliminary data.</text>
</comment>
<dbReference type="Pfam" id="PF00155">
    <property type="entry name" value="Aminotran_1_2"/>
    <property type="match status" value="1"/>
</dbReference>
<organism evidence="10 11">
    <name type="scientific">Pseudomonas aegrilactucae</name>
    <dbReference type="NCBI Taxonomy" id="2854028"/>
    <lineage>
        <taxon>Bacteria</taxon>
        <taxon>Pseudomonadati</taxon>
        <taxon>Pseudomonadota</taxon>
        <taxon>Gammaproteobacteria</taxon>
        <taxon>Pseudomonadales</taxon>
        <taxon>Pseudomonadaceae</taxon>
        <taxon>Pseudomonas</taxon>
    </lineage>
</organism>
<feature type="domain" description="Aminotransferase class I/classII large" evidence="9">
    <location>
        <begin position="25"/>
        <end position="347"/>
    </location>
</feature>
<dbReference type="PANTHER" id="PTHR43643:SF3">
    <property type="entry name" value="HISTIDINOL-PHOSPHATE AMINOTRANSFERASE"/>
    <property type="match status" value="1"/>
</dbReference>
<comment type="catalytic activity">
    <reaction evidence="7 8">
        <text>L-histidinol phosphate + 2-oxoglutarate = 3-(imidazol-4-yl)-2-oxopropyl phosphate + L-glutamate</text>
        <dbReference type="Rhea" id="RHEA:23744"/>
        <dbReference type="ChEBI" id="CHEBI:16810"/>
        <dbReference type="ChEBI" id="CHEBI:29985"/>
        <dbReference type="ChEBI" id="CHEBI:57766"/>
        <dbReference type="ChEBI" id="CHEBI:57980"/>
        <dbReference type="EC" id="2.6.1.9"/>
    </reaction>
</comment>
<proteinExistence type="inferred from homology"/>
<dbReference type="InterPro" id="IPR001917">
    <property type="entry name" value="Aminotrans_II_pyridoxalP_BS"/>
</dbReference>
<dbReference type="HAMAP" id="MF_01023">
    <property type="entry name" value="HisC_aminotrans_2"/>
    <property type="match status" value="1"/>
</dbReference>
<name>A0A9Q2XHL0_9PSED</name>
<evidence type="ECO:0000256" key="2">
    <source>
        <dbReference type="ARBA" id="ARBA00005011"/>
    </source>
</evidence>
<keyword evidence="5 8" id="KW-0808">Transferase</keyword>
<keyword evidence="8" id="KW-0028">Amino-acid biosynthesis</keyword>
<comment type="pathway">
    <text evidence="2 8">Amino-acid biosynthesis; L-histidine biosynthesis; L-histidine from 5-phospho-alpha-D-ribose 1-diphosphate: step 7/9.</text>
</comment>
<evidence type="ECO:0000313" key="11">
    <source>
        <dbReference type="Proteomes" id="UP001106592"/>
    </source>
</evidence>
<dbReference type="EC" id="2.6.1.9" evidence="8"/>
<feature type="modified residue" description="N6-(pyridoxal phosphate)lysine" evidence="8">
    <location>
        <position position="210"/>
    </location>
</feature>
<sequence length="348" mass="38463">MSKFWSPFVKDLVPYVPGEQPKLSKLVKLNTNENPYGPSPKALEAMRGELNDNLRLYPDPNGDRLKQAVATYYGVQPGQVFLGNGSDEVLAHIFHGLFQHGAPLLFPDISYSFYPVYCGLYGIPYEAVALDEQFQIRVQDYQRANGGIIFPNPNAPTGCLLALEAIEQILEANPDSVVVVDEAYIDFGGQTAITLVDRYANLLVTQTLSKSRSLAGLRVGLAVGHPDLIEALERIKNSFNSYPLDRLAIVGAAAAFEDQAYFEQTCRQVIDSREQLVAQLTRRGFEVLPSAANFIFARHPDQDAAALAAKLREQGVIVRHFKQARIAQFLRISIGTPEQNQALLDALN</sequence>
<evidence type="ECO:0000313" key="10">
    <source>
        <dbReference type="EMBL" id="MBV6287161.1"/>
    </source>
</evidence>
<evidence type="ECO:0000256" key="8">
    <source>
        <dbReference type="HAMAP-Rule" id="MF_01023"/>
    </source>
</evidence>
<protein>
    <recommendedName>
        <fullName evidence="8">Histidinol-phosphate aminotransferase</fullName>
        <ecNumber evidence="8">2.6.1.9</ecNumber>
    </recommendedName>
    <alternativeName>
        <fullName evidence="8">Imidazole acetol-phosphate transaminase</fullName>
    </alternativeName>
</protein>
<dbReference type="GO" id="GO:0030170">
    <property type="term" value="F:pyridoxal phosphate binding"/>
    <property type="evidence" value="ECO:0007669"/>
    <property type="project" value="InterPro"/>
</dbReference>
<comment type="subunit">
    <text evidence="8">Homodimer.</text>
</comment>
<dbReference type="EMBL" id="JAHTBI010000029">
    <property type="protein sequence ID" value="MBV6287161.1"/>
    <property type="molecule type" value="Genomic_DNA"/>
</dbReference>
<dbReference type="CDD" id="cd00609">
    <property type="entry name" value="AAT_like"/>
    <property type="match status" value="1"/>
</dbReference>
<keyword evidence="11" id="KW-1185">Reference proteome</keyword>
<evidence type="ECO:0000256" key="4">
    <source>
        <dbReference type="ARBA" id="ARBA00022576"/>
    </source>
</evidence>
<reference evidence="10" key="1">
    <citation type="journal article" date="2022" name="Int. J. Syst. Evol. Microbiol.">
        <title>Pseudomonas aegrilactucae sp. nov. and Pseudomonas morbosilactucae sp. nov., pathogens causing bacterial rot of lettuce in Japan.</title>
        <authorList>
            <person name="Sawada H."/>
            <person name="Fujikawa T."/>
            <person name="Satou M."/>
        </authorList>
    </citation>
    <scope>NUCLEOTIDE SEQUENCE</scope>
    <source>
        <strain evidence="10">MAFF 301350</strain>
    </source>
</reference>
<gene>
    <name evidence="8 10" type="primary">hisC</name>
    <name evidence="10" type="ORF">KUO17_08985</name>
</gene>
<dbReference type="GO" id="GO:0004400">
    <property type="term" value="F:histidinol-phosphate transaminase activity"/>
    <property type="evidence" value="ECO:0007669"/>
    <property type="project" value="UniProtKB-UniRule"/>
</dbReference>
<evidence type="ECO:0000256" key="5">
    <source>
        <dbReference type="ARBA" id="ARBA00022679"/>
    </source>
</evidence>
<reference evidence="10" key="2">
    <citation type="journal article" date="2023" name="Plant Pathol.">
        <title>Dismantling and reorganizing Pseudomonas marginalis sensu#lato.</title>
        <authorList>
            <person name="Sawada H."/>
            <person name="Fujikawa T."/>
            <person name="Satou M."/>
        </authorList>
    </citation>
    <scope>NUCLEOTIDE SEQUENCE</scope>
    <source>
        <strain evidence="10">MAFF 301350</strain>
    </source>
</reference>
<dbReference type="InterPro" id="IPR005861">
    <property type="entry name" value="HisP_aminotrans"/>
</dbReference>
<keyword evidence="6 8" id="KW-0663">Pyridoxal phosphate</keyword>
<keyword evidence="4 8" id="KW-0032">Aminotransferase</keyword>
<dbReference type="InterPro" id="IPR004839">
    <property type="entry name" value="Aminotransferase_I/II_large"/>
</dbReference>
<evidence type="ECO:0000259" key="9">
    <source>
        <dbReference type="Pfam" id="PF00155"/>
    </source>
</evidence>